<dbReference type="PANTHER" id="PTHR48039:SF5">
    <property type="entry name" value="RNA-BINDING PROTEIN 28"/>
    <property type="match status" value="1"/>
</dbReference>
<feature type="region of interest" description="Disordered" evidence="6">
    <location>
        <begin position="203"/>
        <end position="301"/>
    </location>
</feature>
<evidence type="ECO:0000256" key="6">
    <source>
        <dbReference type="SAM" id="MobiDB-lite"/>
    </source>
</evidence>
<reference evidence="8 9" key="1">
    <citation type="journal article" date="2015" name="Plant Cell">
        <title>Oil accumulation by the oleaginous diatom Fistulifera solaris as revealed by the genome and transcriptome.</title>
        <authorList>
            <person name="Tanaka T."/>
            <person name="Maeda Y."/>
            <person name="Veluchamy A."/>
            <person name="Tanaka M."/>
            <person name="Abida H."/>
            <person name="Marechal E."/>
            <person name="Bowler C."/>
            <person name="Muto M."/>
            <person name="Sunaga Y."/>
            <person name="Tanaka M."/>
            <person name="Yoshino T."/>
            <person name="Taniguchi T."/>
            <person name="Fukuda Y."/>
            <person name="Nemoto M."/>
            <person name="Matsumoto M."/>
            <person name="Wong P.S."/>
            <person name="Aburatani S."/>
            <person name="Fujibuchi W."/>
        </authorList>
    </citation>
    <scope>NUCLEOTIDE SEQUENCE [LARGE SCALE GENOMIC DNA]</scope>
    <source>
        <strain evidence="8 9">JPCC DA0580</strain>
    </source>
</reference>
<dbReference type="InterPro" id="IPR000504">
    <property type="entry name" value="RRM_dom"/>
</dbReference>
<evidence type="ECO:0000256" key="5">
    <source>
        <dbReference type="PROSITE-ProRule" id="PRU00176"/>
    </source>
</evidence>
<keyword evidence="9" id="KW-1185">Reference proteome</keyword>
<feature type="domain" description="RRM" evidence="7">
    <location>
        <begin position="124"/>
        <end position="199"/>
    </location>
</feature>
<dbReference type="EMBL" id="BDSP01000133">
    <property type="protein sequence ID" value="GAX19051.1"/>
    <property type="molecule type" value="Genomic_DNA"/>
</dbReference>
<evidence type="ECO:0000256" key="4">
    <source>
        <dbReference type="ARBA" id="ARBA00023242"/>
    </source>
</evidence>
<dbReference type="InterPro" id="IPR035979">
    <property type="entry name" value="RBD_domain_sf"/>
</dbReference>
<evidence type="ECO:0000256" key="2">
    <source>
        <dbReference type="ARBA" id="ARBA00022737"/>
    </source>
</evidence>
<evidence type="ECO:0000313" key="8">
    <source>
        <dbReference type="EMBL" id="GAX19051.1"/>
    </source>
</evidence>
<dbReference type="SUPFAM" id="SSF54928">
    <property type="entry name" value="RNA-binding domain, RBD"/>
    <property type="match status" value="4"/>
</dbReference>
<dbReference type="AlphaFoldDB" id="A0A1Z5JZ67"/>
<evidence type="ECO:0000259" key="7">
    <source>
        <dbReference type="PROSITE" id="PS50102"/>
    </source>
</evidence>
<feature type="compositionally biased region" description="Acidic residues" evidence="6">
    <location>
        <begin position="238"/>
        <end position="261"/>
    </location>
</feature>
<dbReference type="OrthoDB" id="272703at2759"/>
<protein>
    <submittedName>
        <fullName evidence="8">Nucleolar protein 4</fullName>
    </submittedName>
</protein>
<feature type="compositionally biased region" description="Basic and acidic residues" evidence="6">
    <location>
        <begin position="292"/>
        <end position="301"/>
    </location>
</feature>
<dbReference type="PANTHER" id="PTHR48039">
    <property type="entry name" value="RNA-BINDING MOTIF PROTEIN 14B"/>
    <property type="match status" value="1"/>
</dbReference>
<keyword evidence="3 5" id="KW-0694">RNA-binding</keyword>
<feature type="compositionally biased region" description="Basic and acidic residues" evidence="6">
    <location>
        <begin position="262"/>
        <end position="274"/>
    </location>
</feature>
<feature type="compositionally biased region" description="Basic and acidic residues" evidence="6">
    <location>
        <begin position="215"/>
        <end position="237"/>
    </location>
</feature>
<keyword evidence="4" id="KW-0539">Nucleus</keyword>
<feature type="domain" description="RRM" evidence="7">
    <location>
        <begin position="15"/>
        <end position="97"/>
    </location>
</feature>
<keyword evidence="2" id="KW-0677">Repeat</keyword>
<evidence type="ECO:0000256" key="3">
    <source>
        <dbReference type="ARBA" id="ARBA00022884"/>
    </source>
</evidence>
<evidence type="ECO:0000256" key="1">
    <source>
        <dbReference type="ARBA" id="ARBA00004123"/>
    </source>
</evidence>
<feature type="compositionally biased region" description="Basic residues" evidence="6">
    <location>
        <begin position="662"/>
        <end position="676"/>
    </location>
</feature>
<dbReference type="InParanoid" id="A0A1Z5JZ67"/>
<dbReference type="PROSITE" id="PS50102">
    <property type="entry name" value="RRM"/>
    <property type="match status" value="3"/>
</dbReference>
<accession>A0A1Z5JZ67</accession>
<dbReference type="InterPro" id="IPR051945">
    <property type="entry name" value="RRM_MRD1_RNA_proc_ribogen"/>
</dbReference>
<feature type="compositionally biased region" description="Basic and acidic residues" evidence="6">
    <location>
        <begin position="651"/>
        <end position="661"/>
    </location>
</feature>
<proteinExistence type="predicted"/>
<dbReference type="GO" id="GO:0003729">
    <property type="term" value="F:mRNA binding"/>
    <property type="evidence" value="ECO:0007669"/>
    <property type="project" value="TreeGrafter"/>
</dbReference>
<name>A0A1Z5JZ67_FISSO</name>
<feature type="compositionally biased region" description="Basic and acidic residues" evidence="6">
    <location>
        <begin position="693"/>
        <end position="713"/>
    </location>
</feature>
<evidence type="ECO:0000313" key="9">
    <source>
        <dbReference type="Proteomes" id="UP000198406"/>
    </source>
</evidence>
<sequence>MQSTTPKQQKKSTEATVFVRFVPATSEIRRHHLEDAFSQIGPIKKSAVIHNEDKSSSYAFVKYTKQQDAEQAAKTLNDHTIMVGSTAVRIRVALASDDRHERKKTNHPAANAEAEVNDYKKKHCRVILRNLSFYAKESHIRSALSQFGTIHDIHLPMVQKQHRGFGFVTFDKKADAAKCVAAQSIEVAKRAVQVAWSLSKQTYEENKSQNMKKGTAKEKSEDKKETLNQLEENKDGDDKEENDEEASDSDEEEASNSDEDGDSSHDEESDASEKDVDEDEEKSVASTTMNEEIEKEKRKKEISEKRSLFVRNLPFDATRHDLFECFRQFGRISSIYLVKEKGVFKGTAFVVFETAAGAQRALEGAGMDSSFVALKSSEAGAGGLTLKGRPLRVNLAVDKDSAHTFDHHQSLRADRRHLYLQTVGRVEDDWEHLPETDQLKRQAAWTEKQSKLRSPLFFINPTRLSIRNLAKHVDEAALKALVAQATLKGMRKVTVEDAVAHWKATGDKTARDIMSLLEQPKESILIPFDPKNIKKFIPSVFINRDFMVSKDKTDPKPPSRGFGFVEFQHHIHALACLRELNNNTQYSAEYVAGGKQASLLRKSRKRKGETDDEASKIPRLIIEFAVENKVKAKHQAEHRTAQLVNKLKQKKIPDGKADKKEKKVSRGARQREKKRKQREEDVSFLDAAPQSNKNEDRKVSHNDDKHQENDKVQNSKHKTKGVKPVKRRKVNKDEEHFTEIVEKYRSTIPVITPQEDAERVGKKTLEHRWFE</sequence>
<feature type="compositionally biased region" description="Basic residues" evidence="6">
    <location>
        <begin position="714"/>
        <end position="730"/>
    </location>
</feature>
<comment type="caution">
    <text evidence="8">The sequence shown here is derived from an EMBL/GenBank/DDBJ whole genome shotgun (WGS) entry which is preliminary data.</text>
</comment>
<dbReference type="Pfam" id="PF00076">
    <property type="entry name" value="RRM_1"/>
    <property type="match status" value="3"/>
</dbReference>
<dbReference type="SMART" id="SM00360">
    <property type="entry name" value="RRM"/>
    <property type="match status" value="4"/>
</dbReference>
<comment type="subcellular location">
    <subcellularLocation>
        <location evidence="1">Nucleus</location>
    </subcellularLocation>
</comment>
<feature type="region of interest" description="Disordered" evidence="6">
    <location>
        <begin position="636"/>
        <end position="734"/>
    </location>
</feature>
<feature type="domain" description="RRM" evidence="7">
    <location>
        <begin position="306"/>
        <end position="398"/>
    </location>
</feature>
<organism evidence="8 9">
    <name type="scientific">Fistulifera solaris</name>
    <name type="common">Oleaginous diatom</name>
    <dbReference type="NCBI Taxonomy" id="1519565"/>
    <lineage>
        <taxon>Eukaryota</taxon>
        <taxon>Sar</taxon>
        <taxon>Stramenopiles</taxon>
        <taxon>Ochrophyta</taxon>
        <taxon>Bacillariophyta</taxon>
        <taxon>Bacillariophyceae</taxon>
        <taxon>Bacillariophycidae</taxon>
        <taxon>Naviculales</taxon>
        <taxon>Naviculaceae</taxon>
        <taxon>Fistulifera</taxon>
    </lineage>
</organism>
<dbReference type="Proteomes" id="UP000198406">
    <property type="component" value="Unassembled WGS sequence"/>
</dbReference>
<dbReference type="InterPro" id="IPR012677">
    <property type="entry name" value="Nucleotide-bd_a/b_plait_sf"/>
</dbReference>
<gene>
    <name evidence="8" type="ORF">FisN_8Hh276</name>
</gene>
<dbReference type="GO" id="GO:0005634">
    <property type="term" value="C:nucleus"/>
    <property type="evidence" value="ECO:0007669"/>
    <property type="project" value="UniProtKB-SubCell"/>
</dbReference>
<dbReference type="Gene3D" id="3.30.70.330">
    <property type="match status" value="4"/>
</dbReference>